<evidence type="ECO:0000313" key="2">
    <source>
        <dbReference type="Proteomes" id="UP000224829"/>
    </source>
</evidence>
<name>A0A1Y0SY28_9CAUD</name>
<evidence type="ECO:0008006" key="3">
    <source>
        <dbReference type="Google" id="ProtNLM"/>
    </source>
</evidence>
<protein>
    <recommendedName>
        <fullName evidence="3">Virion structural protein</fullName>
    </recommendedName>
</protein>
<proteinExistence type="predicted"/>
<dbReference type="Proteomes" id="UP000224829">
    <property type="component" value="Segment"/>
</dbReference>
<dbReference type="EMBL" id="MF063068">
    <property type="protein sequence ID" value="ARV77465.1"/>
    <property type="molecule type" value="Genomic_DNA"/>
</dbReference>
<reference evidence="1 2" key="1">
    <citation type="submission" date="2017-05" db="EMBL/GenBank/DDBJ databases">
        <authorList>
            <person name="Song R."/>
            <person name="Chenine A.L."/>
            <person name="Ruprecht R.M."/>
        </authorList>
    </citation>
    <scope>NUCLEOTIDE SEQUENCE [LARGE SCALE GENOMIC DNA]</scope>
</reference>
<evidence type="ECO:0000313" key="1">
    <source>
        <dbReference type="EMBL" id="ARV77465.1"/>
    </source>
</evidence>
<organism evidence="1 2">
    <name type="scientific">Pseudomonas phage Noxifer</name>
    <dbReference type="NCBI Taxonomy" id="2006684"/>
    <lineage>
        <taxon>Viruses</taxon>
        <taxon>Duplodnaviria</taxon>
        <taxon>Heunggongvirae</taxon>
        <taxon>Uroviricota</taxon>
        <taxon>Caudoviricetes</taxon>
        <taxon>Chimalliviridae</taxon>
        <taxon>Noxifervirus</taxon>
        <taxon>Noxifervirus noxifer</taxon>
    </lineage>
</organism>
<keyword evidence="2" id="KW-1185">Reference proteome</keyword>
<gene>
    <name evidence="1" type="ORF">NOXIFER_300</name>
</gene>
<accession>A0A1Y0SY28</accession>
<sequence>MSQKISGFPILSILSGEIWIECIQRPNENVVWEHRRFSPDLFNGASAYEVAVANGFEGTVDEWLASLIPTISFPALKVGVVTTPKLELDVNGLARLPSKPYGDFILDMAHVYYADGSFVEVTGCTKEEFAGSSFIKIPTDDWLILKDDVVSIVVSYLGDLA</sequence>